<dbReference type="InterPro" id="IPR004813">
    <property type="entry name" value="OPT"/>
</dbReference>
<feature type="compositionally biased region" description="Basic and acidic residues" evidence="12">
    <location>
        <begin position="630"/>
        <end position="655"/>
    </location>
</feature>
<protein>
    <recommendedName>
        <fullName evidence="14">Rhodanese domain-containing protein</fullName>
    </recommendedName>
</protein>
<keyword evidence="5" id="KW-0396">Initiation factor</keyword>
<evidence type="ECO:0000256" key="12">
    <source>
        <dbReference type="SAM" id="MobiDB-lite"/>
    </source>
</evidence>
<dbReference type="InterPro" id="IPR016190">
    <property type="entry name" value="Transl_init_fac_IF2/IF5_Zn-bd"/>
</dbReference>
<feature type="transmembrane region" description="Helical" evidence="13">
    <location>
        <begin position="163"/>
        <end position="183"/>
    </location>
</feature>
<dbReference type="GO" id="GO:0035673">
    <property type="term" value="F:oligopeptide transmembrane transporter activity"/>
    <property type="evidence" value="ECO:0007669"/>
    <property type="project" value="InterPro"/>
</dbReference>
<dbReference type="GO" id="GO:0003743">
    <property type="term" value="F:translation initiation factor activity"/>
    <property type="evidence" value="ECO:0007669"/>
    <property type="project" value="UniProtKB-KW"/>
</dbReference>
<keyword evidence="4" id="KW-0813">Transport</keyword>
<evidence type="ECO:0000256" key="9">
    <source>
        <dbReference type="ARBA" id="ARBA00022927"/>
    </source>
</evidence>
<keyword evidence="10 13" id="KW-1133">Transmembrane helix</keyword>
<dbReference type="PANTHER" id="PTHR22601">
    <property type="entry name" value="ISP4 LIKE PROTEIN"/>
    <property type="match status" value="1"/>
</dbReference>
<comment type="subcellular location">
    <subcellularLocation>
        <location evidence="1">Membrane</location>
        <topology evidence="1">Multi-pass membrane protein</topology>
    </subcellularLocation>
</comment>
<feature type="transmembrane region" description="Helical" evidence="13">
    <location>
        <begin position="444"/>
        <end position="464"/>
    </location>
</feature>
<dbReference type="Pfam" id="PF03169">
    <property type="entry name" value="OPT"/>
    <property type="match status" value="1"/>
</dbReference>
<proteinExistence type="inferred from homology"/>
<feature type="region of interest" description="Disordered" evidence="12">
    <location>
        <begin position="620"/>
        <end position="660"/>
    </location>
</feature>
<dbReference type="SUPFAM" id="SSF100966">
    <property type="entry name" value="Translation initiation factor 2 beta, aIF2beta, N-terminal domain"/>
    <property type="match status" value="1"/>
</dbReference>
<evidence type="ECO:0000256" key="8">
    <source>
        <dbReference type="ARBA" id="ARBA00022917"/>
    </source>
</evidence>
<feature type="transmembrane region" description="Helical" evidence="13">
    <location>
        <begin position="273"/>
        <end position="289"/>
    </location>
</feature>
<reference evidence="15" key="1">
    <citation type="submission" date="2020-05" db="EMBL/GenBank/DDBJ databases">
        <title>Phylogenomic resolution of chytrid fungi.</title>
        <authorList>
            <person name="Stajich J.E."/>
            <person name="Amses K."/>
            <person name="Simmons R."/>
            <person name="Seto K."/>
            <person name="Myers J."/>
            <person name="Bonds A."/>
            <person name="Quandt C.A."/>
            <person name="Barry K."/>
            <person name="Liu P."/>
            <person name="Grigoriev I."/>
            <person name="Longcore J.E."/>
            <person name="James T.Y."/>
        </authorList>
    </citation>
    <scope>NUCLEOTIDE SEQUENCE</scope>
    <source>
        <strain evidence="15">JEL0476</strain>
    </source>
</reference>
<feature type="transmembrane region" description="Helical" evidence="13">
    <location>
        <begin position="554"/>
        <end position="576"/>
    </location>
</feature>
<dbReference type="InterPro" id="IPR036873">
    <property type="entry name" value="Rhodanese-like_dom_sf"/>
</dbReference>
<evidence type="ECO:0000256" key="10">
    <source>
        <dbReference type="ARBA" id="ARBA00022989"/>
    </source>
</evidence>
<evidence type="ECO:0000256" key="13">
    <source>
        <dbReference type="SAM" id="Phobius"/>
    </source>
</evidence>
<evidence type="ECO:0000259" key="14">
    <source>
        <dbReference type="PROSITE" id="PS50206"/>
    </source>
</evidence>
<dbReference type="FunFam" id="3.30.30.170:FF:000001">
    <property type="entry name" value="Eukaryotic translation initiation factor 2 subunit"/>
    <property type="match status" value="1"/>
</dbReference>
<dbReference type="InterPro" id="IPR001763">
    <property type="entry name" value="Rhodanese-like_dom"/>
</dbReference>
<dbReference type="Gene3D" id="3.30.30.170">
    <property type="match status" value="1"/>
</dbReference>
<keyword evidence="16" id="KW-1185">Reference proteome</keyword>
<keyword evidence="7" id="KW-0571">Peptide transport</keyword>
<evidence type="ECO:0000256" key="11">
    <source>
        <dbReference type="ARBA" id="ARBA00023136"/>
    </source>
</evidence>
<dbReference type="InterPro" id="IPR002735">
    <property type="entry name" value="Transl_init_fac_IF2/IF5_dom"/>
</dbReference>
<feature type="transmembrane region" description="Helical" evidence="13">
    <location>
        <begin position="246"/>
        <end position="267"/>
    </location>
</feature>
<dbReference type="EMBL" id="JADGJW010000220">
    <property type="protein sequence ID" value="KAJ3221594.1"/>
    <property type="molecule type" value="Genomic_DNA"/>
</dbReference>
<gene>
    <name evidence="15" type="ORF">HK099_003354</name>
</gene>
<dbReference type="Gene3D" id="3.40.250.10">
    <property type="entry name" value="Rhodanese-like domain"/>
    <property type="match status" value="1"/>
</dbReference>
<evidence type="ECO:0000256" key="3">
    <source>
        <dbReference type="ARBA" id="ARBA00010397"/>
    </source>
</evidence>
<accession>A0AAD5Y0B9</accession>
<dbReference type="Pfam" id="PF00581">
    <property type="entry name" value="Rhodanese"/>
    <property type="match status" value="1"/>
</dbReference>
<evidence type="ECO:0000256" key="4">
    <source>
        <dbReference type="ARBA" id="ARBA00022448"/>
    </source>
</evidence>
<dbReference type="SUPFAM" id="SSF52821">
    <property type="entry name" value="Rhodanese/Cell cycle control phosphatase"/>
    <property type="match status" value="1"/>
</dbReference>
<keyword evidence="6 13" id="KW-0812">Transmembrane</keyword>
<comment type="similarity">
    <text evidence="2">Belongs to the oligopeptide OPT transporter family.</text>
</comment>
<feature type="transmembrane region" description="Helical" evidence="13">
    <location>
        <begin position="221"/>
        <end position="239"/>
    </location>
</feature>
<keyword evidence="9" id="KW-0653">Protein transport</keyword>
<evidence type="ECO:0000313" key="15">
    <source>
        <dbReference type="EMBL" id="KAJ3221594.1"/>
    </source>
</evidence>
<dbReference type="InterPro" id="IPR016189">
    <property type="entry name" value="Transl_init_fac_IF2/IF5_N"/>
</dbReference>
<dbReference type="PROSITE" id="PS50206">
    <property type="entry name" value="RHODANESE_3"/>
    <property type="match status" value="1"/>
</dbReference>
<dbReference type="SUPFAM" id="SSF75689">
    <property type="entry name" value="Zinc-binding domain of translation initiation factor 2 beta"/>
    <property type="match status" value="1"/>
</dbReference>
<dbReference type="NCBIfam" id="TIGR00728">
    <property type="entry name" value="OPT_sfam"/>
    <property type="match status" value="1"/>
</dbReference>
<evidence type="ECO:0000256" key="5">
    <source>
        <dbReference type="ARBA" id="ARBA00022540"/>
    </source>
</evidence>
<dbReference type="GO" id="GO:0016020">
    <property type="term" value="C:membrane"/>
    <property type="evidence" value="ECO:0007669"/>
    <property type="project" value="UniProtKB-SubCell"/>
</dbReference>
<dbReference type="InterPro" id="IPR004648">
    <property type="entry name" value="Oligpept_transpt"/>
</dbReference>
<feature type="domain" description="Rhodanese" evidence="14">
    <location>
        <begin position="1333"/>
        <end position="1403"/>
    </location>
</feature>
<dbReference type="Proteomes" id="UP001211065">
    <property type="component" value="Unassembled WGS sequence"/>
</dbReference>
<evidence type="ECO:0000256" key="2">
    <source>
        <dbReference type="ARBA" id="ARBA00008807"/>
    </source>
</evidence>
<comment type="similarity">
    <text evidence="3">Belongs to the eIF-2-beta/eIF-5 family.</text>
</comment>
<evidence type="ECO:0000256" key="7">
    <source>
        <dbReference type="ARBA" id="ARBA00022856"/>
    </source>
</evidence>
<keyword evidence="8" id="KW-0648">Protein biosynthesis</keyword>
<evidence type="ECO:0000313" key="16">
    <source>
        <dbReference type="Proteomes" id="UP001211065"/>
    </source>
</evidence>
<feature type="transmembrane region" description="Helical" evidence="13">
    <location>
        <begin position="301"/>
        <end position="321"/>
    </location>
</feature>
<feature type="transmembrane region" description="Helical" evidence="13">
    <location>
        <begin position="386"/>
        <end position="407"/>
    </location>
</feature>
<feature type="region of interest" description="Disordered" evidence="12">
    <location>
        <begin position="723"/>
        <end position="743"/>
    </location>
</feature>
<feature type="compositionally biased region" description="Low complexity" evidence="12">
    <location>
        <begin position="729"/>
        <end position="743"/>
    </location>
</feature>
<name>A0AAD5Y0B9_9FUNG</name>
<evidence type="ECO:0000256" key="6">
    <source>
        <dbReference type="ARBA" id="ARBA00022692"/>
    </source>
</evidence>
<sequence>MTDRLQFKYNNDGLQQGLESEERYNNGYSKSHSRVPSFDDIDAYIGGIVPLTDDPTMPTLTFRVLLIGTFWAIMLSFLNTFFLFRTNPFTVDTSVAILLAFPMGKILEKVLPSGVLNPGPFSIKEHVLIMVIASAGSATPYGIENVVTQKHSLYMGNTGITFLHSLGWLLSTQFIGFGIAGLLRRFLVKPKAIFWPGSLAYISLFTTLHKPDLPLGKWTMTRMKFFWLVFAAIYIYTWIPQFLAPVLQFISIFCIVGGGSKVLSFLASGDPNSKSGVGLFAFALDWYYVPPMSIQSPFIYSLNYFAGSAFFFWIVIPALYYNNFFRSDKSVVNHAAGGSRTLNTPELYGRNGTKIFPQSLFNTTTFDLNEKLYSEVQPIYISEMFAINYFSSFAALTAALAHIGLWYSRQISSQLKSAFRQVDNEEDNDIHNELMKAYPEVPDYAYLTFLAVVFTLFAVVTQYTPFEMPIWGVFLGFAITIFFLLPIGIIQGVTGTQIGLNVITEMIIGFIIPGKTVAVMCFKSYSYNNAIQALSLIADLKIGHYMKIAPRAMVFAQLYGAFIGCFVTLGTTWWILTAKVWMDSIGVHPEWNPYSGFGVFFNAGALWNLFEGMKKKKKKKKVVEEEEPQQEEKIQHEEIQHEEDQRVAEEEKVAVEEDPDAMFADLKKKKKKKKKDFDLEQPTEESENTEQLTEDFGALLAGKKKKKKSRQNVDDFEALLKADGDEVQQENNQENYNSVNQNVDPWIGSNRDYTYQELLRRVFNIITESNPDRKDIGAYRIAPPSIHREGTKKTMFANLVDICKKMRRQPDHLIQYLFAELGTSGSIDGAERLIIKGRFQQKQIENVLKRYIVEYVTCKTCKSGETTLTKENRLFFLQCESCGSTRTVSAIKAGFKATTKDSRKGCRKWFDNVELFLCEKRKLKESGGFSPAPLLRALFLWNGYGLGLKRKEKEKNISGFASPKENILFVQNKGFSFSAANPKKFIEGYLLLPGLRSSNLNFLKKIFNEVHSPNSSVASKSANGNSFNNNTIYPLLTTKTVFDSDASLLTNADLHSPITVLAKDLGSNLKVLEISPVKTPVKWLLQELKTNSSPLIKEDRITPGKVGIPFWESTPMKISPLGFKDNLFSDQRELTCQLSAEESDEIIVMEKEFNWEVDKKSCFLSKSFGLGHWNNRKFNHEVENVFLSKPDKKLVNPNFIQKKLPEMQVLKRPVLFNAQKPAHQQHLHVKKKLQRSFSFNDSNFPNKARKNMDGVFKKTDRIFLDDNEEECSSIKYDLENLEIAEIDKKIVVNVKELVDEKTGVPYFLGKDTFKRITPKTLDKILNGEIASIPNEKLKIIDCRFPYEYEGGHVKGALNLNTFESLRRIFETNRDGYNDKALDENSFFVFHCEYSLQRAPDMYK</sequence>
<keyword evidence="11 13" id="KW-0472">Membrane</keyword>
<evidence type="ECO:0000256" key="1">
    <source>
        <dbReference type="ARBA" id="ARBA00004141"/>
    </source>
</evidence>
<organism evidence="15 16">
    <name type="scientific">Clydaea vesicula</name>
    <dbReference type="NCBI Taxonomy" id="447962"/>
    <lineage>
        <taxon>Eukaryota</taxon>
        <taxon>Fungi</taxon>
        <taxon>Fungi incertae sedis</taxon>
        <taxon>Chytridiomycota</taxon>
        <taxon>Chytridiomycota incertae sedis</taxon>
        <taxon>Chytridiomycetes</taxon>
        <taxon>Lobulomycetales</taxon>
        <taxon>Lobulomycetaceae</taxon>
        <taxon>Clydaea</taxon>
    </lineage>
</organism>
<dbReference type="Pfam" id="PF01873">
    <property type="entry name" value="eIF-5_eIF-2B"/>
    <property type="match status" value="1"/>
</dbReference>
<comment type="caution">
    <text evidence="15">The sequence shown here is derived from an EMBL/GenBank/DDBJ whole genome shotgun (WGS) entry which is preliminary data.</text>
</comment>
<dbReference type="GO" id="GO:0015031">
    <property type="term" value="P:protein transport"/>
    <property type="evidence" value="ECO:0007669"/>
    <property type="project" value="UniProtKB-KW"/>
</dbReference>
<feature type="transmembrane region" description="Helical" evidence="13">
    <location>
        <begin position="64"/>
        <end position="83"/>
    </location>
</feature>
<feature type="transmembrane region" description="Helical" evidence="13">
    <location>
        <begin position="470"/>
        <end position="490"/>
    </location>
</feature>
<dbReference type="SMART" id="SM00653">
    <property type="entry name" value="eIF2B_5"/>
    <property type="match status" value="1"/>
</dbReference>